<organism evidence="2 3">
    <name type="scientific">Mycena indigotica</name>
    <dbReference type="NCBI Taxonomy" id="2126181"/>
    <lineage>
        <taxon>Eukaryota</taxon>
        <taxon>Fungi</taxon>
        <taxon>Dikarya</taxon>
        <taxon>Basidiomycota</taxon>
        <taxon>Agaricomycotina</taxon>
        <taxon>Agaricomycetes</taxon>
        <taxon>Agaricomycetidae</taxon>
        <taxon>Agaricales</taxon>
        <taxon>Marasmiineae</taxon>
        <taxon>Mycenaceae</taxon>
        <taxon>Mycena</taxon>
    </lineage>
</organism>
<accession>A0A8H6TCV5</accession>
<evidence type="ECO:0000313" key="3">
    <source>
        <dbReference type="Proteomes" id="UP000636479"/>
    </source>
</evidence>
<keyword evidence="1" id="KW-0732">Signal</keyword>
<dbReference type="AlphaFoldDB" id="A0A8H6TCV5"/>
<comment type="caution">
    <text evidence="2">The sequence shown here is derived from an EMBL/GenBank/DDBJ whole genome shotgun (WGS) entry which is preliminary data.</text>
</comment>
<evidence type="ECO:0000256" key="1">
    <source>
        <dbReference type="SAM" id="SignalP"/>
    </source>
</evidence>
<sequence>MMLAKLTVYSAFIGALLIQAAPSALQVSLATPNQANKFHGPQSGDYEILNVKLGTTARSFMPSVPLYVPEKVYKHDPDPGPYAQWTVHRMGDNRYVIQNKQQNLPTAVNENNHIVVSEYVAAIYAFEAVDDAFLIKAIGNESQVWSLHGNFVHSEVVNRTEISSGQLWRFREIKASSPLFLPKFTALSNNQVKTNGLHKIVNKRDGKGYEDEDGPVATALWNIRPSEYEPDTYEIWSQLFNLPTNVLSDNAVTLFPGLAARYSFKSVGRSDAVVICLAERGIWSLDPLAAVPTVFVKESRGDDETWSEEDLWELVKVDDGLEDSNQK</sequence>
<name>A0A8H6TCV5_9AGAR</name>
<feature type="signal peptide" evidence="1">
    <location>
        <begin position="1"/>
        <end position="30"/>
    </location>
</feature>
<protein>
    <submittedName>
        <fullName evidence="2">Uncharacterized protein</fullName>
    </submittedName>
</protein>
<proteinExistence type="predicted"/>
<dbReference type="Gene3D" id="2.80.10.50">
    <property type="match status" value="1"/>
</dbReference>
<gene>
    <name evidence="2" type="ORF">MIND_00168100</name>
</gene>
<dbReference type="RefSeq" id="XP_037226513.1">
    <property type="nucleotide sequence ID" value="XM_037358603.1"/>
</dbReference>
<feature type="chain" id="PRO_5034809114" evidence="1">
    <location>
        <begin position="31"/>
        <end position="327"/>
    </location>
</feature>
<dbReference type="GeneID" id="59341119"/>
<evidence type="ECO:0000313" key="2">
    <source>
        <dbReference type="EMBL" id="KAF7316490.1"/>
    </source>
</evidence>
<dbReference type="Proteomes" id="UP000636479">
    <property type="component" value="Unassembled WGS sequence"/>
</dbReference>
<keyword evidence="3" id="KW-1185">Reference proteome</keyword>
<dbReference type="EMBL" id="JACAZF010000001">
    <property type="protein sequence ID" value="KAF7316490.1"/>
    <property type="molecule type" value="Genomic_DNA"/>
</dbReference>
<reference evidence="2" key="1">
    <citation type="submission" date="2020-05" db="EMBL/GenBank/DDBJ databases">
        <title>Mycena genomes resolve the evolution of fungal bioluminescence.</title>
        <authorList>
            <person name="Tsai I.J."/>
        </authorList>
    </citation>
    <scope>NUCLEOTIDE SEQUENCE</scope>
    <source>
        <strain evidence="2">171206Taipei</strain>
    </source>
</reference>